<name>A0A953L9M9_9BACT</name>
<keyword evidence="2" id="KW-1185">Reference proteome</keyword>
<protein>
    <submittedName>
        <fullName evidence="1">Uncharacterized protein</fullName>
    </submittedName>
</protein>
<evidence type="ECO:0000313" key="2">
    <source>
        <dbReference type="Proteomes" id="UP000753961"/>
    </source>
</evidence>
<dbReference type="AlphaFoldDB" id="A0A953L9M9"/>
<comment type="caution">
    <text evidence="1">The sequence shown here is derived from an EMBL/GenBank/DDBJ whole genome shotgun (WGS) entry which is preliminary data.</text>
</comment>
<proteinExistence type="predicted"/>
<gene>
    <name evidence="1" type="ORF">KUV50_01625</name>
</gene>
<dbReference type="RefSeq" id="WP_222578336.1">
    <property type="nucleotide sequence ID" value="NZ_JAHVHU010000002.1"/>
</dbReference>
<dbReference type="Proteomes" id="UP000753961">
    <property type="component" value="Unassembled WGS sequence"/>
</dbReference>
<organism evidence="1 2">
    <name type="scientific">Membranihabitans marinus</name>
    <dbReference type="NCBI Taxonomy" id="1227546"/>
    <lineage>
        <taxon>Bacteria</taxon>
        <taxon>Pseudomonadati</taxon>
        <taxon>Bacteroidota</taxon>
        <taxon>Saprospiria</taxon>
        <taxon>Saprospirales</taxon>
        <taxon>Saprospiraceae</taxon>
        <taxon>Membranihabitans</taxon>
    </lineage>
</organism>
<sequence length="259" mass="28381">MLQGNQHKLWIINVQNQVCYIDDEQQVNAVSEEGFASDIAISEGGVIWALSSTPDPDGGGAEIAWLDRHQTWHTISHGSGAFEITGGRKDQCVYRTSSGALHTIDTQGMGGNICDTYSVRSMDCGGGMVWALLSDRTGGIPQLHYAEFSESLQWNKFAGIQNPTSISVNDRGECMGIQGYMPFEYQLPGGVQRLDARICPPALQVSFKSNLYLLSAHPTRHGNAIYEWNESGDGFWMDTGLKGKRILSTYYSNTSASLT</sequence>
<accession>A0A953L9M9</accession>
<dbReference type="EMBL" id="JAHVHU010000002">
    <property type="protein sequence ID" value="MBY5956816.1"/>
    <property type="molecule type" value="Genomic_DNA"/>
</dbReference>
<reference evidence="1" key="1">
    <citation type="submission" date="2021-06" db="EMBL/GenBank/DDBJ databases">
        <title>44 bacteria genomes isolated from Dapeng, Shenzhen.</title>
        <authorList>
            <person name="Zheng W."/>
            <person name="Yu S."/>
            <person name="Huang Y."/>
        </authorList>
    </citation>
    <scope>NUCLEOTIDE SEQUENCE</scope>
    <source>
        <strain evidence="1">DP5N28-2</strain>
    </source>
</reference>
<evidence type="ECO:0000313" key="1">
    <source>
        <dbReference type="EMBL" id="MBY5956816.1"/>
    </source>
</evidence>